<dbReference type="InterPro" id="IPR036397">
    <property type="entry name" value="RNaseH_sf"/>
</dbReference>
<name>A0A4Y2F729_ARAVE</name>
<reference evidence="1 2" key="1">
    <citation type="journal article" date="2019" name="Sci. Rep.">
        <title>Orb-weaving spider Araneus ventricosus genome elucidates the spidroin gene catalogue.</title>
        <authorList>
            <person name="Kono N."/>
            <person name="Nakamura H."/>
            <person name="Ohtoshi R."/>
            <person name="Moran D.A.P."/>
            <person name="Shinohara A."/>
            <person name="Yoshida Y."/>
            <person name="Fujiwara M."/>
            <person name="Mori M."/>
            <person name="Tomita M."/>
            <person name="Arakawa K."/>
        </authorList>
    </citation>
    <scope>NUCLEOTIDE SEQUENCE [LARGE SCALE GENOMIC DNA]</scope>
</reference>
<proteinExistence type="predicted"/>
<gene>
    <name evidence="1" type="ORF">AVEN_209892_1</name>
</gene>
<dbReference type="OrthoDB" id="6437659at2759"/>
<dbReference type="Proteomes" id="UP000499080">
    <property type="component" value="Unassembled WGS sequence"/>
</dbReference>
<keyword evidence="2" id="KW-1185">Reference proteome</keyword>
<organism evidence="1 2">
    <name type="scientific">Araneus ventricosus</name>
    <name type="common">Orbweaver spider</name>
    <name type="synonym">Epeira ventricosa</name>
    <dbReference type="NCBI Taxonomy" id="182803"/>
    <lineage>
        <taxon>Eukaryota</taxon>
        <taxon>Metazoa</taxon>
        <taxon>Ecdysozoa</taxon>
        <taxon>Arthropoda</taxon>
        <taxon>Chelicerata</taxon>
        <taxon>Arachnida</taxon>
        <taxon>Araneae</taxon>
        <taxon>Araneomorphae</taxon>
        <taxon>Entelegynae</taxon>
        <taxon>Araneoidea</taxon>
        <taxon>Araneidae</taxon>
        <taxon>Araneus</taxon>
    </lineage>
</organism>
<dbReference type="GO" id="GO:0003676">
    <property type="term" value="F:nucleic acid binding"/>
    <property type="evidence" value="ECO:0007669"/>
    <property type="project" value="InterPro"/>
</dbReference>
<dbReference type="Gene3D" id="3.30.420.10">
    <property type="entry name" value="Ribonuclease H-like superfamily/Ribonuclease H"/>
    <property type="match status" value="1"/>
</dbReference>
<sequence length="117" mass="13414">MVNIHTDSQSSIEALRSARPRSAFFNNVKKIFYLADDSLGLDLLKAHVGDPGNELAAHHAKLVTTEGEFMEIPTQYSCIKYKTEKLLLKNWQESWNEYYSDSGWRVRAFVSCVDKKN</sequence>
<protein>
    <submittedName>
        <fullName evidence="1">Uncharacterized protein</fullName>
    </submittedName>
</protein>
<dbReference type="EMBL" id="BGPR01249441">
    <property type="protein sequence ID" value="GBM37240.1"/>
    <property type="molecule type" value="Genomic_DNA"/>
</dbReference>
<accession>A0A4Y2F729</accession>
<dbReference type="AlphaFoldDB" id="A0A4Y2F729"/>
<evidence type="ECO:0000313" key="1">
    <source>
        <dbReference type="EMBL" id="GBM37240.1"/>
    </source>
</evidence>
<comment type="caution">
    <text evidence="1">The sequence shown here is derived from an EMBL/GenBank/DDBJ whole genome shotgun (WGS) entry which is preliminary data.</text>
</comment>
<evidence type="ECO:0000313" key="2">
    <source>
        <dbReference type="Proteomes" id="UP000499080"/>
    </source>
</evidence>